<evidence type="ECO:0000259" key="6">
    <source>
        <dbReference type="PROSITE" id="PS51471"/>
    </source>
</evidence>
<reference evidence="8" key="2">
    <citation type="submission" date="2015-01" db="EMBL/GenBank/DDBJ databases">
        <title>Evolutionary Origins and Diversification of the Mycorrhizal Mutualists.</title>
        <authorList>
            <consortium name="DOE Joint Genome Institute"/>
            <consortium name="Mycorrhizal Genomics Consortium"/>
            <person name="Kohler A."/>
            <person name="Kuo A."/>
            <person name="Nagy L.G."/>
            <person name="Floudas D."/>
            <person name="Copeland A."/>
            <person name="Barry K.W."/>
            <person name="Cichocki N."/>
            <person name="Veneault-Fourrey C."/>
            <person name="LaButti K."/>
            <person name="Lindquist E.A."/>
            <person name="Lipzen A."/>
            <person name="Lundell T."/>
            <person name="Morin E."/>
            <person name="Murat C."/>
            <person name="Riley R."/>
            <person name="Ohm R."/>
            <person name="Sun H."/>
            <person name="Tunlid A."/>
            <person name="Henrissat B."/>
            <person name="Grigoriev I.V."/>
            <person name="Hibbett D.S."/>
            <person name="Martin F."/>
        </authorList>
    </citation>
    <scope>NUCLEOTIDE SEQUENCE [LARGE SCALE GENOMIC DNA]</scope>
    <source>
        <strain evidence="8">Zn</strain>
    </source>
</reference>
<proteinExistence type="predicted"/>
<dbReference type="GO" id="GO:0031418">
    <property type="term" value="F:L-ascorbic acid binding"/>
    <property type="evidence" value="ECO:0007669"/>
    <property type="project" value="InterPro"/>
</dbReference>
<gene>
    <name evidence="7" type="ORF">OIDMADRAFT_174233</name>
</gene>
<accession>A0A0C3D7C1</accession>
<dbReference type="PANTHER" id="PTHR10869:SF246">
    <property type="entry name" value="TRANSMEMBRANE PROLYL 4-HYDROXYLASE"/>
    <property type="match status" value="1"/>
</dbReference>
<evidence type="ECO:0000256" key="4">
    <source>
        <dbReference type="ARBA" id="ARBA00023002"/>
    </source>
</evidence>
<evidence type="ECO:0000256" key="5">
    <source>
        <dbReference type="ARBA" id="ARBA00023004"/>
    </source>
</evidence>
<dbReference type="GO" id="GO:0005506">
    <property type="term" value="F:iron ion binding"/>
    <property type="evidence" value="ECO:0007669"/>
    <property type="project" value="InterPro"/>
</dbReference>
<dbReference type="InterPro" id="IPR006620">
    <property type="entry name" value="Pro_4_hyd_alph"/>
</dbReference>
<keyword evidence="4" id="KW-0560">Oxidoreductase</keyword>
<dbReference type="SMART" id="SM00702">
    <property type="entry name" value="P4Hc"/>
    <property type="match status" value="1"/>
</dbReference>
<dbReference type="InterPro" id="IPR045054">
    <property type="entry name" value="P4HA-like"/>
</dbReference>
<evidence type="ECO:0000313" key="8">
    <source>
        <dbReference type="Proteomes" id="UP000054321"/>
    </source>
</evidence>
<evidence type="ECO:0000256" key="2">
    <source>
        <dbReference type="ARBA" id="ARBA00022723"/>
    </source>
</evidence>
<dbReference type="InParanoid" id="A0A0C3D7C1"/>
<keyword evidence="3" id="KW-0223">Dioxygenase</keyword>
<reference evidence="7 8" key="1">
    <citation type="submission" date="2014-04" db="EMBL/GenBank/DDBJ databases">
        <authorList>
            <consortium name="DOE Joint Genome Institute"/>
            <person name="Kuo A."/>
            <person name="Martino E."/>
            <person name="Perotto S."/>
            <person name="Kohler A."/>
            <person name="Nagy L.G."/>
            <person name="Floudas D."/>
            <person name="Copeland A."/>
            <person name="Barry K.W."/>
            <person name="Cichocki N."/>
            <person name="Veneault-Fourrey C."/>
            <person name="LaButti K."/>
            <person name="Lindquist E.A."/>
            <person name="Lipzen A."/>
            <person name="Lundell T."/>
            <person name="Morin E."/>
            <person name="Murat C."/>
            <person name="Sun H."/>
            <person name="Tunlid A."/>
            <person name="Henrissat B."/>
            <person name="Grigoriev I.V."/>
            <person name="Hibbett D.S."/>
            <person name="Martin F."/>
            <person name="Nordberg H.P."/>
            <person name="Cantor M.N."/>
            <person name="Hua S.X."/>
        </authorList>
    </citation>
    <scope>NUCLEOTIDE SEQUENCE [LARGE SCALE GENOMIC DNA]</scope>
    <source>
        <strain evidence="7 8">Zn</strain>
    </source>
</reference>
<keyword evidence="8" id="KW-1185">Reference proteome</keyword>
<dbReference type="AlphaFoldDB" id="A0A0C3D7C1"/>
<dbReference type="FunFam" id="2.60.120.620:FF:000027">
    <property type="entry name" value="Oxidoreductase, 2OG-Fe(II) oxygenase family family"/>
    <property type="match status" value="1"/>
</dbReference>
<dbReference type="Gene3D" id="2.60.120.620">
    <property type="entry name" value="q2cbj1_9rhob like domain"/>
    <property type="match status" value="1"/>
</dbReference>
<name>A0A0C3D7C1_OIDMZ</name>
<protein>
    <recommendedName>
        <fullName evidence="6">Fe2OG dioxygenase domain-containing protein</fullName>
    </recommendedName>
</protein>
<keyword evidence="5" id="KW-0408">Iron</keyword>
<feature type="domain" description="Fe2OG dioxygenase" evidence="6">
    <location>
        <begin position="120"/>
        <end position="251"/>
    </location>
</feature>
<evidence type="ECO:0000256" key="1">
    <source>
        <dbReference type="ARBA" id="ARBA00001961"/>
    </source>
</evidence>
<keyword evidence="2" id="KW-0479">Metal-binding</keyword>
<sequence>MLSGSRNDALKFRGTQYNASLIASDEPVSCPTHNYNTFVVSRQPLIIYIENFLSPEESKHLLDISDDKFEPSTVTSGNPDDVSIRENIRVSESALLERDDIVRCIEHRARAFQGWNPYLNIERLRTQRYTAGGYYKHHYDWNEGPQRSENRITTFNVYVQGDCEGGGTEFPRIKTPDTKKGRWCEFLECEDNSGEGEELEERMGVTFKAIGGNAIFWENLSPDGTGYEETWHSGMPVKSGTKVGLNIWSWGIARR</sequence>
<evidence type="ECO:0000256" key="3">
    <source>
        <dbReference type="ARBA" id="ARBA00022964"/>
    </source>
</evidence>
<dbReference type="GO" id="GO:0004656">
    <property type="term" value="F:procollagen-proline 4-dioxygenase activity"/>
    <property type="evidence" value="ECO:0007669"/>
    <property type="project" value="TreeGrafter"/>
</dbReference>
<dbReference type="EMBL" id="KN832870">
    <property type="protein sequence ID" value="KIN07244.1"/>
    <property type="molecule type" value="Genomic_DNA"/>
</dbReference>
<dbReference type="InterPro" id="IPR005123">
    <property type="entry name" value="Oxoglu/Fe-dep_dioxygenase_dom"/>
</dbReference>
<organism evidence="7 8">
    <name type="scientific">Oidiodendron maius (strain Zn)</name>
    <dbReference type="NCBI Taxonomy" id="913774"/>
    <lineage>
        <taxon>Eukaryota</taxon>
        <taxon>Fungi</taxon>
        <taxon>Dikarya</taxon>
        <taxon>Ascomycota</taxon>
        <taxon>Pezizomycotina</taxon>
        <taxon>Leotiomycetes</taxon>
        <taxon>Leotiomycetes incertae sedis</taxon>
        <taxon>Myxotrichaceae</taxon>
        <taxon>Oidiodendron</taxon>
    </lineage>
</organism>
<evidence type="ECO:0000313" key="7">
    <source>
        <dbReference type="EMBL" id="KIN07244.1"/>
    </source>
</evidence>
<comment type="cofactor">
    <cofactor evidence="1">
        <name>L-ascorbate</name>
        <dbReference type="ChEBI" id="CHEBI:38290"/>
    </cofactor>
</comment>
<dbReference type="PROSITE" id="PS51471">
    <property type="entry name" value="FE2OG_OXY"/>
    <property type="match status" value="1"/>
</dbReference>
<dbReference type="OrthoDB" id="420380at2759"/>
<dbReference type="GO" id="GO:0005783">
    <property type="term" value="C:endoplasmic reticulum"/>
    <property type="evidence" value="ECO:0007669"/>
    <property type="project" value="TreeGrafter"/>
</dbReference>
<dbReference type="InterPro" id="IPR044862">
    <property type="entry name" value="Pro_4_hyd_alph_FE2OG_OXY"/>
</dbReference>
<dbReference type="Pfam" id="PF13640">
    <property type="entry name" value="2OG-FeII_Oxy_3"/>
    <property type="match status" value="1"/>
</dbReference>
<dbReference type="PANTHER" id="PTHR10869">
    <property type="entry name" value="PROLYL 4-HYDROXYLASE ALPHA SUBUNIT"/>
    <property type="match status" value="1"/>
</dbReference>
<dbReference type="HOGENOM" id="CLU_058132_0_4_1"/>
<dbReference type="Proteomes" id="UP000054321">
    <property type="component" value="Unassembled WGS sequence"/>
</dbReference>
<dbReference type="STRING" id="913774.A0A0C3D7C1"/>